<dbReference type="AlphaFoldDB" id="A0A2K1ICZ5"/>
<dbReference type="PANTHER" id="PTHR11439">
    <property type="entry name" value="GAG-POL-RELATED RETROTRANSPOSON"/>
    <property type="match status" value="1"/>
</dbReference>
<dbReference type="Proteomes" id="UP000006727">
    <property type="component" value="Chromosome 26"/>
</dbReference>
<dbReference type="CDD" id="cd09272">
    <property type="entry name" value="RNase_HI_RT_Ty1"/>
    <property type="match status" value="1"/>
</dbReference>
<name>A0A2K1ICZ5_PHYPA</name>
<reference evidence="3" key="3">
    <citation type="submission" date="2020-12" db="UniProtKB">
        <authorList>
            <consortium name="EnsemblPlants"/>
        </authorList>
    </citation>
    <scope>IDENTIFICATION</scope>
</reference>
<dbReference type="STRING" id="3218.A0A2K1ICZ5"/>
<dbReference type="Gramene" id="Pp3c26_14020V3.1">
    <property type="protein sequence ID" value="Pp3c26_14020V3.1"/>
    <property type="gene ID" value="Pp3c26_14020"/>
</dbReference>
<sequence length="292" mass="33693">MKIKERFWQASRVWYIKIHMFLIDLGMVQKHGLIMIVLIYVDDLLITGNHANRIDALENKLENRFEMSKLGLLTFYIGVEFCPEATLMEGVKLHTNREADSVEIGNYQRFIGTHLDAATSILRYIRGTSNFGVFSRTTSIDLQGFVDSDWGRDLDKRRSTSSLLHKVGEVPLHWSNKLQPIVVLSTTETEYNALSDGAIEIMSLRTMMIELGEGPMQPTKVFCDNQSSIKVVKNLVLHARTKHIELQHHYIRERVEEGDIKVTNIHTRVIFQQFRQRIGIFNLEEFSECASH</sequence>
<feature type="domain" description="Reverse transcriptase Ty1/copia-type" evidence="1">
    <location>
        <begin position="9"/>
        <end position="88"/>
    </location>
</feature>
<evidence type="ECO:0000313" key="3">
    <source>
        <dbReference type="EnsemblPlants" id="Pp3c26_14020V3.1"/>
    </source>
</evidence>
<organism evidence="2">
    <name type="scientific">Physcomitrium patens</name>
    <name type="common">Spreading-leaved earth moss</name>
    <name type="synonym">Physcomitrella patens</name>
    <dbReference type="NCBI Taxonomy" id="3218"/>
    <lineage>
        <taxon>Eukaryota</taxon>
        <taxon>Viridiplantae</taxon>
        <taxon>Streptophyta</taxon>
        <taxon>Embryophyta</taxon>
        <taxon>Bryophyta</taxon>
        <taxon>Bryophytina</taxon>
        <taxon>Bryopsida</taxon>
        <taxon>Funariidae</taxon>
        <taxon>Funariales</taxon>
        <taxon>Funariaceae</taxon>
        <taxon>Physcomitrium</taxon>
    </lineage>
</organism>
<keyword evidence="4" id="KW-1185">Reference proteome</keyword>
<protein>
    <recommendedName>
        <fullName evidence="1">Reverse transcriptase Ty1/copia-type domain-containing protein</fullName>
    </recommendedName>
</protein>
<evidence type="ECO:0000259" key="1">
    <source>
        <dbReference type="Pfam" id="PF07727"/>
    </source>
</evidence>
<accession>A0A2K1ICZ5</accession>
<dbReference type="InterPro" id="IPR043502">
    <property type="entry name" value="DNA/RNA_pol_sf"/>
</dbReference>
<dbReference type="EMBL" id="ABEU02000026">
    <property type="protein sequence ID" value="PNR27150.1"/>
    <property type="molecule type" value="Genomic_DNA"/>
</dbReference>
<reference evidence="2 4" key="1">
    <citation type="journal article" date="2008" name="Science">
        <title>The Physcomitrella genome reveals evolutionary insights into the conquest of land by plants.</title>
        <authorList>
            <person name="Rensing S."/>
            <person name="Lang D."/>
            <person name="Zimmer A."/>
            <person name="Terry A."/>
            <person name="Salamov A."/>
            <person name="Shapiro H."/>
            <person name="Nishiyama T."/>
            <person name="Perroud P.-F."/>
            <person name="Lindquist E."/>
            <person name="Kamisugi Y."/>
            <person name="Tanahashi T."/>
            <person name="Sakakibara K."/>
            <person name="Fujita T."/>
            <person name="Oishi K."/>
            <person name="Shin-I T."/>
            <person name="Kuroki Y."/>
            <person name="Toyoda A."/>
            <person name="Suzuki Y."/>
            <person name="Hashimoto A."/>
            <person name="Yamaguchi K."/>
            <person name="Sugano A."/>
            <person name="Kohara Y."/>
            <person name="Fujiyama A."/>
            <person name="Anterola A."/>
            <person name="Aoki S."/>
            <person name="Ashton N."/>
            <person name="Barbazuk W.B."/>
            <person name="Barker E."/>
            <person name="Bennetzen J."/>
            <person name="Bezanilla M."/>
            <person name="Blankenship R."/>
            <person name="Cho S.H."/>
            <person name="Dutcher S."/>
            <person name="Estelle M."/>
            <person name="Fawcett J.A."/>
            <person name="Gundlach H."/>
            <person name="Hanada K."/>
            <person name="Heyl A."/>
            <person name="Hicks K.A."/>
            <person name="Hugh J."/>
            <person name="Lohr M."/>
            <person name="Mayer K."/>
            <person name="Melkozernov A."/>
            <person name="Murata T."/>
            <person name="Nelson D."/>
            <person name="Pils B."/>
            <person name="Prigge M."/>
            <person name="Reiss B."/>
            <person name="Renner T."/>
            <person name="Rombauts S."/>
            <person name="Rushton P."/>
            <person name="Sanderfoot A."/>
            <person name="Schween G."/>
            <person name="Shiu S.-H."/>
            <person name="Stueber K."/>
            <person name="Theodoulou F.L."/>
            <person name="Tu H."/>
            <person name="Van de Peer Y."/>
            <person name="Verrier P.J."/>
            <person name="Waters E."/>
            <person name="Wood A."/>
            <person name="Yang L."/>
            <person name="Cove D."/>
            <person name="Cuming A."/>
            <person name="Hasebe M."/>
            <person name="Lucas S."/>
            <person name="Mishler D.B."/>
            <person name="Reski R."/>
            <person name="Grigoriev I."/>
            <person name="Quatrano R.S."/>
            <person name="Boore J.L."/>
        </authorList>
    </citation>
    <scope>NUCLEOTIDE SEQUENCE [LARGE SCALE GENOMIC DNA]</scope>
    <source>
        <strain evidence="3 4">cv. Gransden 2004</strain>
    </source>
</reference>
<dbReference type="InParanoid" id="A0A2K1ICZ5"/>
<proteinExistence type="predicted"/>
<dbReference type="EnsemblPlants" id="Pp3c26_14020V3.1">
    <property type="protein sequence ID" value="Pp3c26_14020V3.1"/>
    <property type="gene ID" value="Pp3c26_14020"/>
</dbReference>
<evidence type="ECO:0000313" key="4">
    <source>
        <dbReference type="Proteomes" id="UP000006727"/>
    </source>
</evidence>
<dbReference type="InterPro" id="IPR013103">
    <property type="entry name" value="RVT_2"/>
</dbReference>
<dbReference type="PANTHER" id="PTHR11439:SF463">
    <property type="entry name" value="REVERSE TRANSCRIPTASE TY1_COPIA-TYPE DOMAIN-CONTAINING PROTEIN"/>
    <property type="match status" value="1"/>
</dbReference>
<evidence type="ECO:0000313" key="2">
    <source>
        <dbReference type="EMBL" id="PNR27150.1"/>
    </source>
</evidence>
<dbReference type="Pfam" id="PF07727">
    <property type="entry name" value="RVT_2"/>
    <property type="match status" value="1"/>
</dbReference>
<gene>
    <name evidence="2" type="ORF">PHYPA_030631</name>
</gene>
<dbReference type="SUPFAM" id="SSF56672">
    <property type="entry name" value="DNA/RNA polymerases"/>
    <property type="match status" value="1"/>
</dbReference>
<reference evidence="2 4" key="2">
    <citation type="journal article" date="2018" name="Plant J.">
        <title>The Physcomitrella patens chromosome-scale assembly reveals moss genome structure and evolution.</title>
        <authorList>
            <person name="Lang D."/>
            <person name="Ullrich K.K."/>
            <person name="Murat F."/>
            <person name="Fuchs J."/>
            <person name="Jenkins J."/>
            <person name="Haas F.B."/>
            <person name="Piednoel M."/>
            <person name="Gundlach H."/>
            <person name="Van Bel M."/>
            <person name="Meyberg R."/>
            <person name="Vives C."/>
            <person name="Morata J."/>
            <person name="Symeonidi A."/>
            <person name="Hiss M."/>
            <person name="Muchero W."/>
            <person name="Kamisugi Y."/>
            <person name="Saleh O."/>
            <person name="Blanc G."/>
            <person name="Decker E.L."/>
            <person name="van Gessel N."/>
            <person name="Grimwood J."/>
            <person name="Hayes R.D."/>
            <person name="Graham S.W."/>
            <person name="Gunter L.E."/>
            <person name="McDaniel S.F."/>
            <person name="Hoernstein S.N.W."/>
            <person name="Larsson A."/>
            <person name="Li F.W."/>
            <person name="Perroud P.F."/>
            <person name="Phillips J."/>
            <person name="Ranjan P."/>
            <person name="Rokshar D.S."/>
            <person name="Rothfels C.J."/>
            <person name="Schneider L."/>
            <person name="Shu S."/>
            <person name="Stevenson D.W."/>
            <person name="Thummler F."/>
            <person name="Tillich M."/>
            <person name="Villarreal Aguilar J.C."/>
            <person name="Widiez T."/>
            <person name="Wong G.K."/>
            <person name="Wymore A."/>
            <person name="Zhang Y."/>
            <person name="Zimmer A.D."/>
            <person name="Quatrano R.S."/>
            <person name="Mayer K.F.X."/>
            <person name="Goodstein D."/>
            <person name="Casacuberta J.M."/>
            <person name="Vandepoele K."/>
            <person name="Reski R."/>
            <person name="Cuming A.C."/>
            <person name="Tuskan G.A."/>
            <person name="Maumus F."/>
            <person name="Salse J."/>
            <person name="Schmutz J."/>
            <person name="Rensing S.A."/>
        </authorList>
    </citation>
    <scope>NUCLEOTIDE SEQUENCE [LARGE SCALE GENOMIC DNA]</scope>
    <source>
        <strain evidence="3 4">cv. Gransden 2004</strain>
    </source>
</reference>